<protein>
    <submittedName>
        <fullName evidence="1">ABC transport system substrate-binding protein</fullName>
    </submittedName>
</protein>
<sequence>MKKVYKLLLALSMCTVIVGCSDGDDTADGEKTLKVGVIQYAEHPALDQAYEGFIDGLKDEGYVDGENISIDFKNAQGDASTPETIANKLVNDGNDLIYAIATPAAQAVAQKTSDIPIVISAVTDPENSGLVTSNDKPGGNVTGTSDLTPVEEQIDLLTQLLPDAKTVAVMYTNAEDNSRFQADLAKKAIEAAGLEYTEAKVSDLSQIQQVTQSLVGKVDAIYIPTDNMMAEGMSTISMVASENDLPCIVGESGMVTNGGLATYGIDYYNLGYLSGVQAAKILNGDAKPADMPIEYLAAEDCELTINKKVADELGITIPKELLDKATIIEE</sequence>
<dbReference type="PANTHER" id="PTHR35271">
    <property type="entry name" value="ABC TRANSPORTER, SUBSTRATE-BINDING LIPOPROTEIN-RELATED"/>
    <property type="match status" value="1"/>
</dbReference>
<organism evidence="1 2">
    <name type="scientific">Breznakia pachnodae</name>
    <dbReference type="NCBI Taxonomy" id="265178"/>
    <lineage>
        <taxon>Bacteria</taxon>
        <taxon>Bacillati</taxon>
        <taxon>Bacillota</taxon>
        <taxon>Erysipelotrichia</taxon>
        <taxon>Erysipelotrichales</taxon>
        <taxon>Erysipelotrichaceae</taxon>
        <taxon>Breznakia</taxon>
    </lineage>
</organism>
<dbReference type="InterPro" id="IPR028082">
    <property type="entry name" value="Peripla_BP_I"/>
</dbReference>
<dbReference type="RefSeq" id="WP_307411245.1">
    <property type="nucleotide sequence ID" value="NZ_JAUSUR010000008.1"/>
</dbReference>
<comment type="caution">
    <text evidence="1">The sequence shown here is derived from an EMBL/GenBank/DDBJ whole genome shotgun (WGS) entry which is preliminary data.</text>
</comment>
<dbReference type="InterPro" id="IPR007487">
    <property type="entry name" value="ABC_transpt-TYRBP-like"/>
</dbReference>
<dbReference type="Proteomes" id="UP001230220">
    <property type="component" value="Unassembled WGS sequence"/>
</dbReference>
<name>A0ABU0E8B6_9FIRM</name>
<reference evidence="1 2" key="1">
    <citation type="submission" date="2023-07" db="EMBL/GenBank/DDBJ databases">
        <title>Genomic Encyclopedia of Type Strains, Phase IV (KMG-IV): sequencing the most valuable type-strain genomes for metagenomic binning, comparative biology and taxonomic classification.</title>
        <authorList>
            <person name="Goeker M."/>
        </authorList>
    </citation>
    <scope>NUCLEOTIDE SEQUENCE [LARGE SCALE GENOMIC DNA]</scope>
    <source>
        <strain evidence="1 2">DSM 16784</strain>
    </source>
</reference>
<dbReference type="Pfam" id="PF04392">
    <property type="entry name" value="ABC_sub_bind"/>
    <property type="match status" value="1"/>
</dbReference>
<dbReference type="PANTHER" id="PTHR35271:SF1">
    <property type="entry name" value="ABC TRANSPORTER, SUBSTRATE-BINDING LIPOPROTEIN"/>
    <property type="match status" value="1"/>
</dbReference>
<evidence type="ECO:0000313" key="1">
    <source>
        <dbReference type="EMBL" id="MDQ0362948.1"/>
    </source>
</evidence>
<proteinExistence type="predicted"/>
<dbReference type="CDD" id="cd06325">
    <property type="entry name" value="PBP1_ABC_unchar_transporter"/>
    <property type="match status" value="1"/>
</dbReference>
<dbReference type="EMBL" id="JAUSUR010000008">
    <property type="protein sequence ID" value="MDQ0362948.1"/>
    <property type="molecule type" value="Genomic_DNA"/>
</dbReference>
<dbReference type="Gene3D" id="3.40.50.2300">
    <property type="match status" value="2"/>
</dbReference>
<keyword evidence="2" id="KW-1185">Reference proteome</keyword>
<dbReference type="SUPFAM" id="SSF53822">
    <property type="entry name" value="Periplasmic binding protein-like I"/>
    <property type="match status" value="1"/>
</dbReference>
<dbReference type="PROSITE" id="PS51257">
    <property type="entry name" value="PROKAR_LIPOPROTEIN"/>
    <property type="match status" value="1"/>
</dbReference>
<accession>A0ABU0E8B6</accession>
<gene>
    <name evidence="1" type="ORF">J2S15_003709</name>
</gene>
<evidence type="ECO:0000313" key="2">
    <source>
        <dbReference type="Proteomes" id="UP001230220"/>
    </source>
</evidence>